<evidence type="ECO:0000313" key="1">
    <source>
        <dbReference type="EMBL" id="KAH6932443.1"/>
    </source>
</evidence>
<protein>
    <submittedName>
        <fullName evidence="1">Uncharacterized protein</fullName>
    </submittedName>
</protein>
<evidence type="ECO:0000313" key="2">
    <source>
        <dbReference type="Proteomes" id="UP000821845"/>
    </source>
</evidence>
<sequence>MSPDLADAVSAPAEMDVDSYGPSPTPSTSSETRPRKRSGEPNDPDSADTLIYSSANEESSYDSDFVPVKA</sequence>
<reference evidence="1" key="1">
    <citation type="submission" date="2020-05" db="EMBL/GenBank/DDBJ databases">
        <title>Large-scale comparative analyses of tick genomes elucidate their genetic diversity and vector capacities.</title>
        <authorList>
            <person name="Jia N."/>
            <person name="Wang J."/>
            <person name="Shi W."/>
            <person name="Du L."/>
            <person name="Sun Y."/>
            <person name="Zhan W."/>
            <person name="Jiang J."/>
            <person name="Wang Q."/>
            <person name="Zhang B."/>
            <person name="Ji P."/>
            <person name="Sakyi L.B."/>
            <person name="Cui X."/>
            <person name="Yuan T."/>
            <person name="Jiang B."/>
            <person name="Yang W."/>
            <person name="Lam T.T.-Y."/>
            <person name="Chang Q."/>
            <person name="Ding S."/>
            <person name="Wang X."/>
            <person name="Zhu J."/>
            <person name="Ruan X."/>
            <person name="Zhao L."/>
            <person name="Wei J."/>
            <person name="Que T."/>
            <person name="Du C."/>
            <person name="Cheng J."/>
            <person name="Dai P."/>
            <person name="Han X."/>
            <person name="Huang E."/>
            <person name="Gao Y."/>
            <person name="Liu J."/>
            <person name="Shao H."/>
            <person name="Ye R."/>
            <person name="Li L."/>
            <person name="Wei W."/>
            <person name="Wang X."/>
            <person name="Wang C."/>
            <person name="Yang T."/>
            <person name="Huo Q."/>
            <person name="Li W."/>
            <person name="Guo W."/>
            <person name="Chen H."/>
            <person name="Zhou L."/>
            <person name="Ni X."/>
            <person name="Tian J."/>
            <person name="Zhou Y."/>
            <person name="Sheng Y."/>
            <person name="Liu T."/>
            <person name="Pan Y."/>
            <person name="Xia L."/>
            <person name="Li J."/>
            <person name="Zhao F."/>
            <person name="Cao W."/>
        </authorList>
    </citation>
    <scope>NUCLEOTIDE SEQUENCE</scope>
    <source>
        <strain evidence="1">Hyas-2018</strain>
    </source>
</reference>
<dbReference type="EMBL" id="CM023484">
    <property type="protein sequence ID" value="KAH6932443.1"/>
    <property type="molecule type" value="Genomic_DNA"/>
</dbReference>
<name>A0ACB7SC45_HYAAI</name>
<organism evidence="1 2">
    <name type="scientific">Hyalomma asiaticum</name>
    <name type="common">Tick</name>
    <dbReference type="NCBI Taxonomy" id="266040"/>
    <lineage>
        <taxon>Eukaryota</taxon>
        <taxon>Metazoa</taxon>
        <taxon>Ecdysozoa</taxon>
        <taxon>Arthropoda</taxon>
        <taxon>Chelicerata</taxon>
        <taxon>Arachnida</taxon>
        <taxon>Acari</taxon>
        <taxon>Parasitiformes</taxon>
        <taxon>Ixodida</taxon>
        <taxon>Ixodoidea</taxon>
        <taxon>Ixodidae</taxon>
        <taxon>Hyalomminae</taxon>
        <taxon>Hyalomma</taxon>
    </lineage>
</organism>
<dbReference type="Proteomes" id="UP000821845">
    <property type="component" value="Chromosome 4"/>
</dbReference>
<keyword evidence="2" id="KW-1185">Reference proteome</keyword>
<accession>A0ACB7SC45</accession>
<gene>
    <name evidence="1" type="ORF">HPB50_006005</name>
</gene>
<comment type="caution">
    <text evidence="1">The sequence shown here is derived from an EMBL/GenBank/DDBJ whole genome shotgun (WGS) entry which is preliminary data.</text>
</comment>
<proteinExistence type="predicted"/>